<sequence>MRPNQLLKAIGPELRLQIMTYMQNDQRAAYKAVIDSLAPAKRLRPAFILEKSRAKQAEWVLEQLATKSNEEVTAQIFQIWLLKGQSQMLITFLDAAGIGHDGKGEVNELPEEIADDKAEAAVAALLAAYPAKQVALYLSMFQQQREGGWASLTKAIEARPELKLEA</sequence>
<name>A0A7W7YFS6_9BACT</name>
<protein>
    <submittedName>
        <fullName evidence="1">Uncharacterized protein</fullName>
    </submittedName>
</protein>
<gene>
    <name evidence="1" type="ORF">HNQ65_005003</name>
</gene>
<evidence type="ECO:0000313" key="2">
    <source>
        <dbReference type="Proteomes" id="UP000590740"/>
    </source>
</evidence>
<accession>A0A7W7YFS6</accession>
<evidence type="ECO:0000313" key="1">
    <source>
        <dbReference type="EMBL" id="MBB5035393.1"/>
    </source>
</evidence>
<organism evidence="1 2">
    <name type="scientific">Prosthecobacter vanneervenii</name>
    <dbReference type="NCBI Taxonomy" id="48466"/>
    <lineage>
        <taxon>Bacteria</taxon>
        <taxon>Pseudomonadati</taxon>
        <taxon>Verrucomicrobiota</taxon>
        <taxon>Verrucomicrobiia</taxon>
        <taxon>Verrucomicrobiales</taxon>
        <taxon>Verrucomicrobiaceae</taxon>
        <taxon>Prosthecobacter</taxon>
    </lineage>
</organism>
<dbReference type="AlphaFoldDB" id="A0A7W7YFS6"/>
<dbReference type="RefSeq" id="WP_184344129.1">
    <property type="nucleotide sequence ID" value="NZ_JACHIG010000016.1"/>
</dbReference>
<comment type="caution">
    <text evidence="1">The sequence shown here is derived from an EMBL/GenBank/DDBJ whole genome shotgun (WGS) entry which is preliminary data.</text>
</comment>
<keyword evidence="2" id="KW-1185">Reference proteome</keyword>
<proteinExistence type="predicted"/>
<dbReference type="EMBL" id="JACHIG010000016">
    <property type="protein sequence ID" value="MBB5035393.1"/>
    <property type="molecule type" value="Genomic_DNA"/>
</dbReference>
<reference evidence="1 2" key="1">
    <citation type="submission" date="2020-08" db="EMBL/GenBank/DDBJ databases">
        <title>Genomic Encyclopedia of Type Strains, Phase IV (KMG-IV): sequencing the most valuable type-strain genomes for metagenomic binning, comparative biology and taxonomic classification.</title>
        <authorList>
            <person name="Goeker M."/>
        </authorList>
    </citation>
    <scope>NUCLEOTIDE SEQUENCE [LARGE SCALE GENOMIC DNA]</scope>
    <source>
        <strain evidence="1 2">DSM 12252</strain>
    </source>
</reference>
<dbReference type="Proteomes" id="UP000590740">
    <property type="component" value="Unassembled WGS sequence"/>
</dbReference>